<evidence type="ECO:0000313" key="1">
    <source>
        <dbReference type="EMBL" id="TBU02947.1"/>
    </source>
</evidence>
<accession>A0A4Q9L5T0</accession>
<name>A0A4Q9L5T0_9MICR</name>
<dbReference type="VEuPathDB" id="MicrosporidiaDB:CWI36_1016p0010"/>
<dbReference type="AlphaFoldDB" id="A0A4Q9L5T0"/>
<organism evidence="1 2">
    <name type="scientific">Hamiltosporidium magnivora</name>
    <dbReference type="NCBI Taxonomy" id="148818"/>
    <lineage>
        <taxon>Eukaryota</taxon>
        <taxon>Fungi</taxon>
        <taxon>Fungi incertae sedis</taxon>
        <taxon>Microsporidia</taxon>
        <taxon>Dubosqiidae</taxon>
        <taxon>Hamiltosporidium</taxon>
    </lineage>
</organism>
<protein>
    <submittedName>
        <fullName evidence="1">Uncharacterized protein</fullName>
    </submittedName>
</protein>
<evidence type="ECO:0000313" key="2">
    <source>
        <dbReference type="Proteomes" id="UP000291404"/>
    </source>
</evidence>
<sequence>MKNMKEREKENGSLKRMFRKNKIVRNKRKLRIKSIGFKNFLTKKKYLDRENGNFFIKEFVIEKENCITEQRIGCGIKSWENLLLEGKENAEKNILVRVVKDLVGELKKKYR</sequence>
<keyword evidence="2" id="KW-1185">Reference proteome</keyword>
<dbReference type="EMBL" id="PITI01001016">
    <property type="protein sequence ID" value="TBU02947.1"/>
    <property type="molecule type" value="Genomic_DNA"/>
</dbReference>
<comment type="caution">
    <text evidence="1">The sequence shown here is derived from an EMBL/GenBank/DDBJ whole genome shotgun (WGS) entry which is preliminary data.</text>
</comment>
<dbReference type="Proteomes" id="UP000291404">
    <property type="component" value="Unassembled WGS sequence"/>
</dbReference>
<proteinExistence type="predicted"/>
<gene>
    <name evidence="1" type="ORF">CWI36_1016p0010</name>
</gene>
<reference evidence="1 2" key="1">
    <citation type="submission" date="2017-12" db="EMBL/GenBank/DDBJ databases">
        <authorList>
            <person name="Pombert J.-F."/>
            <person name="Haag K.L."/>
            <person name="Ebert D."/>
        </authorList>
    </citation>
    <scope>NUCLEOTIDE SEQUENCE [LARGE SCALE GENOMIC DNA]</scope>
    <source>
        <strain evidence="1">BE-OM-2</strain>
    </source>
</reference>